<proteinExistence type="predicted"/>
<dbReference type="EMBL" id="VUMO01000001">
    <property type="protein sequence ID" value="MSS18873.1"/>
    <property type="molecule type" value="Genomic_DNA"/>
</dbReference>
<dbReference type="Pfam" id="PF06854">
    <property type="entry name" value="Phage_Gp15"/>
    <property type="match status" value="1"/>
</dbReference>
<protein>
    <recommendedName>
        <fullName evidence="3">Bacteriophage Gp15 protein</fullName>
    </recommendedName>
</protein>
<sequence>MNILTDPLPESVWIGDVEYPIDTDFRTSIKVAALFEDPSLEEWEKTAQTLELYFGGIPSDVETAVEAALAFFECDREVHGEGSKKAVLSFEYDAPYIFAAFFEQYHIDLTEVAYMHWWKFKALFDSLNANTKIMEIVSYRATDTKGMSKEEKRQIDKLKKMYRLPSPHDRMSDEDKAYQDALDEALMNGGESLSIWIIIQKGGHYGGWKHSH</sequence>
<dbReference type="RefSeq" id="WP_154575284.1">
    <property type="nucleotide sequence ID" value="NZ_VUMO01000001.1"/>
</dbReference>
<dbReference type="InterPro" id="IPR009660">
    <property type="entry name" value="Phage_A500_Gp15"/>
</dbReference>
<reference evidence="1 2" key="1">
    <citation type="submission" date="2019-08" db="EMBL/GenBank/DDBJ databases">
        <title>In-depth cultivation of the pig gut microbiome towards novel bacterial diversity and tailored functional studies.</title>
        <authorList>
            <person name="Wylensek D."/>
            <person name="Hitch T.C.A."/>
            <person name="Clavel T."/>
        </authorList>
    </citation>
    <scope>NUCLEOTIDE SEQUENCE [LARGE SCALE GENOMIC DNA]</scope>
    <source>
        <strain evidence="1 2">RF-744-FAT-4</strain>
    </source>
</reference>
<gene>
    <name evidence="1" type="ORF">FYJ52_00350</name>
</gene>
<accession>A0A7X2NE19</accession>
<comment type="caution">
    <text evidence="1">The sequence shown here is derived from an EMBL/GenBank/DDBJ whole genome shotgun (WGS) entry which is preliminary data.</text>
</comment>
<keyword evidence="2" id="KW-1185">Reference proteome</keyword>
<organism evidence="1 2">
    <name type="scientific">Pseudoramibacter porci</name>
    <dbReference type="NCBI Taxonomy" id="2606631"/>
    <lineage>
        <taxon>Bacteria</taxon>
        <taxon>Bacillati</taxon>
        <taxon>Bacillota</taxon>
        <taxon>Clostridia</taxon>
        <taxon>Eubacteriales</taxon>
        <taxon>Eubacteriaceae</taxon>
        <taxon>Pseudoramibacter</taxon>
    </lineage>
</organism>
<dbReference type="Proteomes" id="UP000461754">
    <property type="component" value="Unassembled WGS sequence"/>
</dbReference>
<evidence type="ECO:0000313" key="1">
    <source>
        <dbReference type="EMBL" id="MSS18873.1"/>
    </source>
</evidence>
<evidence type="ECO:0000313" key="2">
    <source>
        <dbReference type="Proteomes" id="UP000461754"/>
    </source>
</evidence>
<name>A0A7X2NE19_9FIRM</name>
<dbReference type="AlphaFoldDB" id="A0A7X2NE19"/>
<evidence type="ECO:0008006" key="3">
    <source>
        <dbReference type="Google" id="ProtNLM"/>
    </source>
</evidence>